<protein>
    <submittedName>
        <fullName evidence="2">Uncharacterized protein</fullName>
    </submittedName>
</protein>
<feature type="region of interest" description="Disordered" evidence="1">
    <location>
        <begin position="551"/>
        <end position="570"/>
    </location>
</feature>
<name>A0AAD7C6A1_MYCRO</name>
<comment type="caution">
    <text evidence="2">The sequence shown here is derived from an EMBL/GenBank/DDBJ whole genome shotgun (WGS) entry which is preliminary data.</text>
</comment>
<accession>A0AAD7C6A1</accession>
<sequence>METVGALCNKSDKTHFESRCRACVSHRAEKLREADEREVNSGIREYTRSPTELQAQALEGVTPVEAPGSSTKGLSGNFPEFPLKKPLFGVIWGLKKPLSDKGGHDSRYLQCDLDPEVRVFFFESWVLRVADQNSAQNWLKSHFADKAGQILALKSHNLDKENANFRPEKATFPDHPLVELPGASPLPAKSSAWRTISFDVLTSDVRALTQTAAKKENTTSIRLSQNQQIARSTVLGRQRLIRIHIIHIQLLIPTPQDEFAEDLCKLFVACNVAWNSAANPQLLLFFTKYVPEAKIPDRRVLSGYGGRYWTKPNETKVRFMKCCVGVTSPDFIPDYAVHVSGVIPARPTLSPPAYCLPPLLGLCWGGVHSQRTSEVNKTPEIATANQSLSPVNGRPHPTANAFAETLIWHIWLNETLGTLFYVIFALNLGASQSSTTAGIHTVAHVAPNHAGQTTKPNVFLNNPFATATSTNTPSSQLRPPSFRFPEFQFSDDQPTIQNPYPSSSSLPSPVAAFMPTAKAITTFIPPFHDSSTVQEQRHSSIARMNQAKAALSPRQSGAIQSTSQKASNRFNTPSTNILDLYAPFYRATLCPLPLGAEADEAHICP</sequence>
<feature type="compositionally biased region" description="Polar residues" evidence="1">
    <location>
        <begin position="553"/>
        <end position="570"/>
    </location>
</feature>
<dbReference type="EMBL" id="JARKIE010000429">
    <property type="protein sequence ID" value="KAJ7640524.1"/>
    <property type="molecule type" value="Genomic_DNA"/>
</dbReference>
<evidence type="ECO:0000256" key="1">
    <source>
        <dbReference type="SAM" id="MobiDB-lite"/>
    </source>
</evidence>
<organism evidence="2 3">
    <name type="scientific">Mycena rosella</name>
    <name type="common">Pink bonnet</name>
    <name type="synonym">Agaricus rosellus</name>
    <dbReference type="NCBI Taxonomy" id="1033263"/>
    <lineage>
        <taxon>Eukaryota</taxon>
        <taxon>Fungi</taxon>
        <taxon>Dikarya</taxon>
        <taxon>Basidiomycota</taxon>
        <taxon>Agaricomycotina</taxon>
        <taxon>Agaricomycetes</taxon>
        <taxon>Agaricomycetidae</taxon>
        <taxon>Agaricales</taxon>
        <taxon>Marasmiineae</taxon>
        <taxon>Mycenaceae</taxon>
        <taxon>Mycena</taxon>
    </lineage>
</organism>
<gene>
    <name evidence="2" type="ORF">B0H17DRAFT_1149012</name>
</gene>
<dbReference type="Proteomes" id="UP001221757">
    <property type="component" value="Unassembled WGS sequence"/>
</dbReference>
<dbReference type="AlphaFoldDB" id="A0AAD7C6A1"/>
<proteinExistence type="predicted"/>
<evidence type="ECO:0000313" key="2">
    <source>
        <dbReference type="EMBL" id="KAJ7640524.1"/>
    </source>
</evidence>
<evidence type="ECO:0000313" key="3">
    <source>
        <dbReference type="Proteomes" id="UP001221757"/>
    </source>
</evidence>
<keyword evidence="3" id="KW-1185">Reference proteome</keyword>
<reference evidence="2" key="1">
    <citation type="submission" date="2023-03" db="EMBL/GenBank/DDBJ databases">
        <title>Massive genome expansion in bonnet fungi (Mycena s.s.) driven by repeated elements and novel gene families across ecological guilds.</title>
        <authorList>
            <consortium name="Lawrence Berkeley National Laboratory"/>
            <person name="Harder C.B."/>
            <person name="Miyauchi S."/>
            <person name="Viragh M."/>
            <person name="Kuo A."/>
            <person name="Thoen E."/>
            <person name="Andreopoulos B."/>
            <person name="Lu D."/>
            <person name="Skrede I."/>
            <person name="Drula E."/>
            <person name="Henrissat B."/>
            <person name="Morin E."/>
            <person name="Kohler A."/>
            <person name="Barry K."/>
            <person name="LaButti K."/>
            <person name="Morin E."/>
            <person name="Salamov A."/>
            <person name="Lipzen A."/>
            <person name="Mereny Z."/>
            <person name="Hegedus B."/>
            <person name="Baldrian P."/>
            <person name="Stursova M."/>
            <person name="Weitz H."/>
            <person name="Taylor A."/>
            <person name="Grigoriev I.V."/>
            <person name="Nagy L.G."/>
            <person name="Martin F."/>
            <person name="Kauserud H."/>
        </authorList>
    </citation>
    <scope>NUCLEOTIDE SEQUENCE</scope>
    <source>
        <strain evidence="2">CBHHK067</strain>
    </source>
</reference>